<dbReference type="HAMAP" id="MF_00772">
    <property type="entry name" value="OGT"/>
    <property type="match status" value="1"/>
</dbReference>
<evidence type="ECO:0000256" key="1">
    <source>
        <dbReference type="ARBA" id="ARBA00001286"/>
    </source>
</evidence>
<dbReference type="Proteomes" id="UP000185221">
    <property type="component" value="Unassembled WGS sequence"/>
</dbReference>
<gene>
    <name evidence="12" type="ORF">SAMN05444394_0566</name>
</gene>
<evidence type="ECO:0000313" key="12">
    <source>
        <dbReference type="EMBL" id="SIN67569.1"/>
    </source>
</evidence>
<dbReference type="STRING" id="226505.SAMN05444394_0566"/>
<dbReference type="Gene3D" id="1.10.10.10">
    <property type="entry name" value="Winged helix-like DNA-binding domain superfamily/Winged helix DNA-binding domain"/>
    <property type="match status" value="1"/>
</dbReference>
<evidence type="ECO:0000256" key="2">
    <source>
        <dbReference type="ARBA" id="ARBA00008711"/>
    </source>
</evidence>
<dbReference type="InterPro" id="IPR014048">
    <property type="entry name" value="MethylDNA_cys_MeTrfase_DNA-bd"/>
</dbReference>
<dbReference type="GO" id="GO:0032259">
    <property type="term" value="P:methylation"/>
    <property type="evidence" value="ECO:0007669"/>
    <property type="project" value="UniProtKB-KW"/>
</dbReference>
<dbReference type="PROSITE" id="PS00374">
    <property type="entry name" value="MGMT"/>
    <property type="match status" value="1"/>
</dbReference>
<reference evidence="13" key="1">
    <citation type="submission" date="2016-11" db="EMBL/GenBank/DDBJ databases">
        <authorList>
            <person name="Varghese N."/>
            <person name="Submissions S."/>
        </authorList>
    </citation>
    <scope>NUCLEOTIDE SEQUENCE [LARGE SCALE GENOMIC DNA]</scope>
    <source>
        <strain evidence="13">DSM 15292</strain>
    </source>
</reference>
<dbReference type="PANTHER" id="PTHR10815">
    <property type="entry name" value="METHYLATED-DNA--PROTEIN-CYSTEINE METHYLTRANSFERASE"/>
    <property type="match status" value="1"/>
</dbReference>
<evidence type="ECO:0000256" key="9">
    <source>
        <dbReference type="HAMAP-Rule" id="MF_00772"/>
    </source>
</evidence>
<keyword evidence="5 9" id="KW-0808">Transferase</keyword>
<dbReference type="Gene3D" id="3.30.160.70">
    <property type="entry name" value="Methylated DNA-protein cysteine methyltransferase domain"/>
    <property type="match status" value="1"/>
</dbReference>
<comment type="similarity">
    <text evidence="2 9">Belongs to the MGMT family.</text>
</comment>
<dbReference type="PANTHER" id="PTHR10815:SF5">
    <property type="entry name" value="METHYLATED-DNA--PROTEIN-CYSTEINE METHYLTRANSFERASE"/>
    <property type="match status" value="1"/>
</dbReference>
<organism evidence="12 13">
    <name type="scientific">Algoriphagus halophilus</name>
    <dbReference type="NCBI Taxonomy" id="226505"/>
    <lineage>
        <taxon>Bacteria</taxon>
        <taxon>Pseudomonadati</taxon>
        <taxon>Bacteroidota</taxon>
        <taxon>Cytophagia</taxon>
        <taxon>Cytophagales</taxon>
        <taxon>Cyclobacteriaceae</taxon>
        <taxon>Algoriphagus</taxon>
    </lineage>
</organism>
<dbReference type="EMBL" id="FSRC01000001">
    <property type="protein sequence ID" value="SIN67569.1"/>
    <property type="molecule type" value="Genomic_DNA"/>
</dbReference>
<dbReference type="InterPro" id="IPR036388">
    <property type="entry name" value="WH-like_DNA-bd_sf"/>
</dbReference>
<dbReference type="AlphaFoldDB" id="A0A1N6D9W1"/>
<comment type="function">
    <text evidence="9">Involved in the cellular defense against the biological effects of O6-methylguanine (O6-MeG) and O4-methylthymine (O4-MeT) in DNA. Repairs the methylated nucleobase in DNA by stoichiometrically transferring the methyl group to a cysteine residue in the enzyme. This is a suicide reaction: the enzyme is irreversibly inactivated.</text>
</comment>
<dbReference type="InterPro" id="IPR008332">
    <property type="entry name" value="MethylG_MeTrfase_N"/>
</dbReference>
<keyword evidence="3 9" id="KW-0963">Cytoplasm</keyword>
<dbReference type="SUPFAM" id="SSF46767">
    <property type="entry name" value="Methylated DNA-protein cysteine methyltransferase, C-terminal domain"/>
    <property type="match status" value="1"/>
</dbReference>
<comment type="subcellular location">
    <subcellularLocation>
        <location evidence="9">Cytoplasm</location>
    </subcellularLocation>
</comment>
<comment type="catalytic activity">
    <reaction evidence="8 9">
        <text>a 6-O-methyl-2'-deoxyguanosine in DNA + L-cysteinyl-[protein] = S-methyl-L-cysteinyl-[protein] + a 2'-deoxyguanosine in DNA</text>
        <dbReference type="Rhea" id="RHEA:24000"/>
        <dbReference type="Rhea" id="RHEA-COMP:10131"/>
        <dbReference type="Rhea" id="RHEA-COMP:10132"/>
        <dbReference type="Rhea" id="RHEA-COMP:11367"/>
        <dbReference type="Rhea" id="RHEA-COMP:11368"/>
        <dbReference type="ChEBI" id="CHEBI:29950"/>
        <dbReference type="ChEBI" id="CHEBI:82612"/>
        <dbReference type="ChEBI" id="CHEBI:85445"/>
        <dbReference type="ChEBI" id="CHEBI:85448"/>
        <dbReference type="EC" id="2.1.1.63"/>
    </reaction>
</comment>
<dbReference type="InterPro" id="IPR036631">
    <property type="entry name" value="MGMT_N_sf"/>
</dbReference>
<protein>
    <recommendedName>
        <fullName evidence="9">Methylated-DNA--protein-cysteine methyltransferase</fullName>
        <ecNumber evidence="9">2.1.1.63</ecNumber>
    </recommendedName>
    <alternativeName>
        <fullName evidence="9">6-O-methylguanine-DNA methyltransferase</fullName>
        <shortName evidence="9">MGMT</shortName>
    </alternativeName>
    <alternativeName>
        <fullName evidence="9">O-6-methylguanine-DNA-alkyltransferase</fullName>
    </alternativeName>
</protein>
<dbReference type="CDD" id="cd06445">
    <property type="entry name" value="ATase"/>
    <property type="match status" value="1"/>
</dbReference>
<evidence type="ECO:0000256" key="3">
    <source>
        <dbReference type="ARBA" id="ARBA00022490"/>
    </source>
</evidence>
<dbReference type="NCBIfam" id="TIGR00589">
    <property type="entry name" value="ogt"/>
    <property type="match status" value="1"/>
</dbReference>
<sequence length="154" mass="16868">MPIIATTLGNMLIELDEGKLTLLRFTEDPVSDESLEGMVKEVKHQLDEYLSGKRKVFDLPLDLKGTDFQKSVWQAVNEIPFGQTTTYMKLSQKLGNPAAIRAVGAAIGANPILVIVPCHRIIGTNGQLTGYAGGLERKQALLELEGFPVQQSLF</sequence>
<evidence type="ECO:0000256" key="4">
    <source>
        <dbReference type="ARBA" id="ARBA00022603"/>
    </source>
</evidence>
<dbReference type="InterPro" id="IPR036217">
    <property type="entry name" value="MethylDNA_cys_MeTrfase_DNAb"/>
</dbReference>
<evidence type="ECO:0000259" key="10">
    <source>
        <dbReference type="Pfam" id="PF01035"/>
    </source>
</evidence>
<dbReference type="Pfam" id="PF02870">
    <property type="entry name" value="Methyltransf_1N"/>
    <property type="match status" value="1"/>
</dbReference>
<evidence type="ECO:0000259" key="11">
    <source>
        <dbReference type="Pfam" id="PF02870"/>
    </source>
</evidence>
<evidence type="ECO:0000256" key="5">
    <source>
        <dbReference type="ARBA" id="ARBA00022679"/>
    </source>
</evidence>
<keyword evidence="6 9" id="KW-0227">DNA damage</keyword>
<dbReference type="GO" id="GO:0003908">
    <property type="term" value="F:methylated-DNA-[protein]-cysteine S-methyltransferase activity"/>
    <property type="evidence" value="ECO:0007669"/>
    <property type="project" value="UniProtKB-UniRule"/>
</dbReference>
<dbReference type="GO" id="GO:0005737">
    <property type="term" value="C:cytoplasm"/>
    <property type="evidence" value="ECO:0007669"/>
    <property type="project" value="UniProtKB-SubCell"/>
</dbReference>
<dbReference type="Pfam" id="PF01035">
    <property type="entry name" value="DNA_binding_1"/>
    <property type="match status" value="1"/>
</dbReference>
<dbReference type="InterPro" id="IPR001497">
    <property type="entry name" value="MethylDNA_cys_MeTrfase_AS"/>
</dbReference>
<name>A0A1N6D9W1_9BACT</name>
<dbReference type="FunFam" id="1.10.10.10:FF:000214">
    <property type="entry name" value="Methylated-DNA--protein-cysteine methyltransferase"/>
    <property type="match status" value="1"/>
</dbReference>
<evidence type="ECO:0000256" key="7">
    <source>
        <dbReference type="ARBA" id="ARBA00023204"/>
    </source>
</evidence>
<evidence type="ECO:0000256" key="8">
    <source>
        <dbReference type="ARBA" id="ARBA00049348"/>
    </source>
</evidence>
<feature type="domain" description="Methylguanine DNA methyltransferase ribonuclease-like" evidence="11">
    <location>
        <begin position="4"/>
        <end position="63"/>
    </location>
</feature>
<accession>A0A1N6D9W1</accession>
<dbReference type="GO" id="GO:0006307">
    <property type="term" value="P:DNA alkylation repair"/>
    <property type="evidence" value="ECO:0007669"/>
    <property type="project" value="UniProtKB-UniRule"/>
</dbReference>
<comment type="catalytic activity">
    <reaction evidence="1 9">
        <text>a 4-O-methyl-thymidine in DNA + L-cysteinyl-[protein] = a thymidine in DNA + S-methyl-L-cysteinyl-[protein]</text>
        <dbReference type="Rhea" id="RHEA:53428"/>
        <dbReference type="Rhea" id="RHEA-COMP:10131"/>
        <dbReference type="Rhea" id="RHEA-COMP:10132"/>
        <dbReference type="Rhea" id="RHEA-COMP:13555"/>
        <dbReference type="Rhea" id="RHEA-COMP:13556"/>
        <dbReference type="ChEBI" id="CHEBI:29950"/>
        <dbReference type="ChEBI" id="CHEBI:82612"/>
        <dbReference type="ChEBI" id="CHEBI:137386"/>
        <dbReference type="ChEBI" id="CHEBI:137387"/>
        <dbReference type="EC" id="2.1.1.63"/>
    </reaction>
</comment>
<keyword evidence="13" id="KW-1185">Reference proteome</keyword>
<proteinExistence type="inferred from homology"/>
<keyword evidence="4 9" id="KW-0489">Methyltransferase</keyword>
<evidence type="ECO:0000256" key="6">
    <source>
        <dbReference type="ARBA" id="ARBA00022763"/>
    </source>
</evidence>
<comment type="miscellaneous">
    <text evidence="9">This enzyme catalyzes only one turnover and therefore is not strictly catalytic. According to one definition, an enzyme is a biocatalyst that acts repeatedly and over many reaction cycles.</text>
</comment>
<evidence type="ECO:0000313" key="13">
    <source>
        <dbReference type="Proteomes" id="UP000185221"/>
    </source>
</evidence>
<dbReference type="SUPFAM" id="SSF53155">
    <property type="entry name" value="Methylated DNA-protein cysteine methyltransferase domain"/>
    <property type="match status" value="1"/>
</dbReference>
<dbReference type="RefSeq" id="WP_074223308.1">
    <property type="nucleotide sequence ID" value="NZ_FSRC01000001.1"/>
</dbReference>
<dbReference type="EC" id="2.1.1.63" evidence="9"/>
<feature type="domain" description="Methylated-DNA-[protein]-cysteine S-methyltransferase DNA binding" evidence="10">
    <location>
        <begin position="67"/>
        <end position="146"/>
    </location>
</feature>
<feature type="active site" description="Nucleophile; methyl group acceptor" evidence="9">
    <location>
        <position position="118"/>
    </location>
</feature>
<dbReference type="InterPro" id="IPR023546">
    <property type="entry name" value="MGMT"/>
</dbReference>
<keyword evidence="7 9" id="KW-0234">DNA repair</keyword>
<dbReference type="OrthoDB" id="9802228at2"/>